<dbReference type="Pfam" id="PF07690">
    <property type="entry name" value="MFS_1"/>
    <property type="match status" value="1"/>
</dbReference>
<comment type="subcellular location">
    <subcellularLocation>
        <location evidence="1">Cell inner membrane</location>
        <topology evidence="1">Multi-pass membrane protein</topology>
    </subcellularLocation>
</comment>
<evidence type="ECO:0000256" key="2">
    <source>
        <dbReference type="ARBA" id="ARBA00022475"/>
    </source>
</evidence>
<dbReference type="InterPro" id="IPR020846">
    <property type="entry name" value="MFS_dom"/>
</dbReference>
<dbReference type="InterPro" id="IPR036259">
    <property type="entry name" value="MFS_trans_sf"/>
</dbReference>
<dbReference type="RefSeq" id="WP_076928508.1">
    <property type="nucleotide sequence ID" value="NZ_LT605205.1"/>
</dbReference>
<dbReference type="PROSITE" id="PS50850">
    <property type="entry name" value="MFS"/>
    <property type="match status" value="1"/>
</dbReference>
<dbReference type="SUPFAM" id="SSF103473">
    <property type="entry name" value="MFS general substrate transporter"/>
    <property type="match status" value="1"/>
</dbReference>
<feature type="transmembrane region" description="Helical" evidence="6">
    <location>
        <begin position="421"/>
        <end position="438"/>
    </location>
</feature>
<gene>
    <name evidence="8" type="ORF">PSM36_0337</name>
</gene>
<evidence type="ECO:0000256" key="6">
    <source>
        <dbReference type="SAM" id="Phobius"/>
    </source>
</evidence>
<feature type="transmembrane region" description="Helical" evidence="6">
    <location>
        <begin position="111"/>
        <end position="137"/>
    </location>
</feature>
<feature type="transmembrane region" description="Helical" evidence="6">
    <location>
        <begin position="353"/>
        <end position="375"/>
    </location>
</feature>
<feature type="transmembrane region" description="Helical" evidence="6">
    <location>
        <begin position="292"/>
        <end position="311"/>
    </location>
</feature>
<proteinExistence type="predicted"/>
<feature type="transmembrane region" description="Helical" evidence="6">
    <location>
        <begin position="56"/>
        <end position="76"/>
    </location>
</feature>
<dbReference type="AlphaFoldDB" id="A0A1R3SUC9"/>
<dbReference type="GO" id="GO:0005886">
    <property type="term" value="C:plasma membrane"/>
    <property type="evidence" value="ECO:0007669"/>
    <property type="project" value="UniProtKB-SubCell"/>
</dbReference>
<dbReference type="STRING" id="1642647.PSM36_0337"/>
<dbReference type="GO" id="GO:0022857">
    <property type="term" value="F:transmembrane transporter activity"/>
    <property type="evidence" value="ECO:0007669"/>
    <property type="project" value="InterPro"/>
</dbReference>
<keyword evidence="3 6" id="KW-0812">Transmembrane</keyword>
<dbReference type="PANTHER" id="PTHR43702:SF12">
    <property type="entry name" value="N-ACETYL GLUCOSAMINE TRANSPORTER NAGP"/>
    <property type="match status" value="1"/>
</dbReference>
<feature type="transmembrane region" description="Helical" evidence="6">
    <location>
        <begin position="21"/>
        <end position="44"/>
    </location>
</feature>
<evidence type="ECO:0000256" key="1">
    <source>
        <dbReference type="ARBA" id="ARBA00004429"/>
    </source>
</evidence>
<feature type="transmembrane region" description="Helical" evidence="6">
    <location>
        <begin position="247"/>
        <end position="272"/>
    </location>
</feature>
<keyword evidence="4 6" id="KW-1133">Transmembrane helix</keyword>
<feature type="transmembrane region" description="Helical" evidence="6">
    <location>
        <begin position="206"/>
        <end position="226"/>
    </location>
</feature>
<keyword evidence="5 6" id="KW-0472">Membrane</keyword>
<feature type="transmembrane region" description="Helical" evidence="6">
    <location>
        <begin position="88"/>
        <end position="105"/>
    </location>
</feature>
<feature type="domain" description="Major facilitator superfamily (MFS) profile" evidence="7">
    <location>
        <begin position="19"/>
        <end position="448"/>
    </location>
</feature>
<sequence>MSNNPQINHVQDRSTTIKSMIILALLFFIFGLVSWVNTILIPYFQLTLQLSNFQSYLVTFAFYIAYLIMAIPSSFLLNKVGYKKGMMFGLWCMSIGALLFVPAAYWRIYQIFLLGLFLLGVGLAILQSAANPYVTIVGPIESAAKRMSIVGTGNKLAGVIANLIFAAVVIRESDKVLMRDIEAGNYTGEALETALDTLIKGVMTPYLILAIALFIFGIIVRYSPLPDLDPSIVNKRSEQDENSRKSILQYPALILGVVAMFFHIGTQMIALGTSIKYAGTMGESLAGPAQNIPSYTMLLTFIGYFSGIVLIPKYLKQRNALLICASINLLLSVMMITTSGTVRFLGITSDISLWYLVMMGLPNALLYAGIWPLAINGLGKYTNLGSAFLVMALSGSAIMPIVYNAFVELNASLSPFEAMKQAYWILIPCFAYIVWYAASGHKIKSWRK</sequence>
<evidence type="ECO:0000256" key="3">
    <source>
        <dbReference type="ARBA" id="ARBA00022692"/>
    </source>
</evidence>
<dbReference type="KEGG" id="psac:PSM36_0337"/>
<feature type="transmembrane region" description="Helical" evidence="6">
    <location>
        <begin position="387"/>
        <end position="406"/>
    </location>
</feature>
<keyword evidence="9" id="KW-1185">Reference proteome</keyword>
<dbReference type="EMBL" id="LT605205">
    <property type="protein sequence ID" value="SCD19171.1"/>
    <property type="molecule type" value="Genomic_DNA"/>
</dbReference>
<keyword evidence="2" id="KW-1003">Cell membrane</keyword>
<evidence type="ECO:0000313" key="8">
    <source>
        <dbReference type="EMBL" id="SCD19171.1"/>
    </source>
</evidence>
<dbReference type="InterPro" id="IPR050375">
    <property type="entry name" value="MFS_TsgA-like"/>
</dbReference>
<dbReference type="Gene3D" id="1.20.1250.20">
    <property type="entry name" value="MFS general substrate transporter like domains"/>
    <property type="match status" value="2"/>
</dbReference>
<feature type="transmembrane region" description="Helical" evidence="6">
    <location>
        <begin position="320"/>
        <end position="341"/>
    </location>
</feature>
<organism evidence="8 9">
    <name type="scientific">Proteiniphilum saccharofermentans</name>
    <dbReference type="NCBI Taxonomy" id="1642647"/>
    <lineage>
        <taxon>Bacteria</taxon>
        <taxon>Pseudomonadati</taxon>
        <taxon>Bacteroidota</taxon>
        <taxon>Bacteroidia</taxon>
        <taxon>Bacteroidales</taxon>
        <taxon>Dysgonomonadaceae</taxon>
        <taxon>Proteiniphilum</taxon>
    </lineage>
</organism>
<dbReference type="PANTHER" id="PTHR43702">
    <property type="entry name" value="L-FUCOSE-PROTON SYMPORTER"/>
    <property type="match status" value="1"/>
</dbReference>
<evidence type="ECO:0000259" key="7">
    <source>
        <dbReference type="PROSITE" id="PS50850"/>
    </source>
</evidence>
<feature type="transmembrane region" description="Helical" evidence="6">
    <location>
        <begin position="149"/>
        <end position="170"/>
    </location>
</feature>
<accession>A0A1R3SUC9</accession>
<reference evidence="9" key="1">
    <citation type="submission" date="2016-08" db="EMBL/GenBank/DDBJ databases">
        <authorList>
            <person name="Wibberg D."/>
        </authorList>
    </citation>
    <scope>NUCLEOTIDE SEQUENCE [LARGE SCALE GENOMIC DNA]</scope>
</reference>
<evidence type="ECO:0000256" key="5">
    <source>
        <dbReference type="ARBA" id="ARBA00023136"/>
    </source>
</evidence>
<protein>
    <submittedName>
        <fullName evidence="8">Glucose/galactose transporter</fullName>
    </submittedName>
</protein>
<evidence type="ECO:0000256" key="4">
    <source>
        <dbReference type="ARBA" id="ARBA00022989"/>
    </source>
</evidence>
<dbReference type="InterPro" id="IPR011701">
    <property type="entry name" value="MFS"/>
</dbReference>
<name>A0A1R3SUC9_9BACT</name>
<evidence type="ECO:0000313" key="9">
    <source>
        <dbReference type="Proteomes" id="UP000187464"/>
    </source>
</evidence>
<dbReference type="Proteomes" id="UP000187464">
    <property type="component" value="Chromosome I"/>
</dbReference>